<dbReference type="RefSeq" id="WP_013768989.1">
    <property type="nucleotide sequence ID" value="NC_015511.1"/>
</dbReference>
<keyword evidence="1" id="KW-0472">Membrane</keyword>
<accession>F4L7W4</accession>
<proteinExistence type="predicted"/>
<evidence type="ECO:0000313" key="2">
    <source>
        <dbReference type="EMBL" id="AEE54472.1"/>
    </source>
</evidence>
<keyword evidence="1" id="KW-0812">Transmembrane</keyword>
<dbReference type="Proteomes" id="UP000008461">
    <property type="component" value="Plasmid pHALHY01"/>
</dbReference>
<evidence type="ECO:0000313" key="3">
    <source>
        <dbReference type="Proteomes" id="UP000008461"/>
    </source>
</evidence>
<feature type="transmembrane region" description="Helical" evidence="1">
    <location>
        <begin position="20"/>
        <end position="41"/>
    </location>
</feature>
<gene>
    <name evidence="2" type="ordered locus">Halhy_6656</name>
</gene>
<keyword evidence="3" id="KW-1185">Reference proteome</keyword>
<keyword evidence="2" id="KW-0614">Plasmid</keyword>
<geneLocation type="plasmid" evidence="2 3">
    <name>pHALHY01</name>
</geneLocation>
<protein>
    <submittedName>
        <fullName evidence="2">Uncharacterized protein</fullName>
    </submittedName>
</protein>
<evidence type="ECO:0000256" key="1">
    <source>
        <dbReference type="SAM" id="Phobius"/>
    </source>
</evidence>
<dbReference type="HOGENOM" id="CLU_1445797_0_0_10"/>
<dbReference type="EMBL" id="CP002692">
    <property type="protein sequence ID" value="AEE54472.1"/>
    <property type="molecule type" value="Genomic_DNA"/>
</dbReference>
<sequence>MSTGKTWPDLVSELLKLKWLLVLIIVGLPISFLGGIFFTYSDWYQNNIVKRLESNPFDSAKAVSIEQPPTTDVSGRWIIENTVSSANDSKYIGMKIKFRLFLDQDKNTIEGNAVKYMVDGDSIPEDQQIKLDLNGKIIGDSIMLDFYEKGKPGKFSWKYNPHRKSLDGYFKSSVAISRGDSHAHRRY</sequence>
<name>F4L7W4_HALH1</name>
<dbReference type="KEGG" id="hhy:Halhy_6656"/>
<keyword evidence="1" id="KW-1133">Transmembrane helix</keyword>
<dbReference type="AlphaFoldDB" id="F4L7W4"/>
<reference key="2">
    <citation type="submission" date="2011-04" db="EMBL/GenBank/DDBJ databases">
        <title>Complete sequence of plasmid 1 of Haliscomenobacter hydrossis DSM 1100.</title>
        <authorList>
            <consortium name="US DOE Joint Genome Institute (JGI-PGF)"/>
            <person name="Lucas S."/>
            <person name="Han J."/>
            <person name="Lapidus A."/>
            <person name="Bruce D."/>
            <person name="Goodwin L."/>
            <person name="Pitluck S."/>
            <person name="Peters L."/>
            <person name="Kyrpides N."/>
            <person name="Mavromatis K."/>
            <person name="Ivanova N."/>
            <person name="Ovchinnikova G."/>
            <person name="Pagani I."/>
            <person name="Daligault H."/>
            <person name="Detter J.C."/>
            <person name="Han C."/>
            <person name="Land M."/>
            <person name="Hauser L."/>
            <person name="Markowitz V."/>
            <person name="Cheng J.-F."/>
            <person name="Hugenholtz P."/>
            <person name="Woyke T."/>
            <person name="Wu D."/>
            <person name="Verbarg S."/>
            <person name="Frueling A."/>
            <person name="Brambilla E."/>
            <person name="Klenk H.-P."/>
            <person name="Eisen J.A."/>
        </authorList>
    </citation>
    <scope>NUCLEOTIDE SEQUENCE</scope>
    <source>
        <strain>DSM 1100</strain>
    </source>
</reference>
<reference evidence="2 3" key="1">
    <citation type="journal article" date="2011" name="Stand. Genomic Sci.">
        <title>Complete genome sequence of Haliscomenobacter hydrossis type strain (O).</title>
        <authorList>
            <consortium name="US DOE Joint Genome Institute (JGI-PGF)"/>
            <person name="Daligault H."/>
            <person name="Lapidus A."/>
            <person name="Zeytun A."/>
            <person name="Nolan M."/>
            <person name="Lucas S."/>
            <person name="Del Rio T.G."/>
            <person name="Tice H."/>
            <person name="Cheng J.F."/>
            <person name="Tapia R."/>
            <person name="Han C."/>
            <person name="Goodwin L."/>
            <person name="Pitluck S."/>
            <person name="Liolios K."/>
            <person name="Pagani I."/>
            <person name="Ivanova N."/>
            <person name="Huntemann M."/>
            <person name="Mavromatis K."/>
            <person name="Mikhailova N."/>
            <person name="Pati A."/>
            <person name="Chen A."/>
            <person name="Palaniappan K."/>
            <person name="Land M."/>
            <person name="Hauser L."/>
            <person name="Brambilla E.M."/>
            <person name="Rohde M."/>
            <person name="Verbarg S."/>
            <person name="Goker M."/>
            <person name="Bristow J."/>
            <person name="Eisen J.A."/>
            <person name="Markowitz V."/>
            <person name="Hugenholtz P."/>
            <person name="Kyrpides N.C."/>
            <person name="Klenk H.P."/>
            <person name="Woyke T."/>
        </authorList>
    </citation>
    <scope>NUCLEOTIDE SEQUENCE [LARGE SCALE GENOMIC DNA]</scope>
    <source>
        <strain evidence="3">ATCC 27775 / DSM 1100 / LMG 10767 / O</strain>
        <plasmid evidence="3">Plasmid pHALHY01</plasmid>
    </source>
</reference>
<organism evidence="2 3">
    <name type="scientific">Haliscomenobacter hydrossis (strain ATCC 27775 / DSM 1100 / LMG 10767 / O)</name>
    <dbReference type="NCBI Taxonomy" id="760192"/>
    <lineage>
        <taxon>Bacteria</taxon>
        <taxon>Pseudomonadati</taxon>
        <taxon>Bacteroidota</taxon>
        <taxon>Saprospiria</taxon>
        <taxon>Saprospirales</taxon>
        <taxon>Haliscomenobacteraceae</taxon>
        <taxon>Haliscomenobacter</taxon>
    </lineage>
</organism>